<dbReference type="Proteomes" id="UP001560019">
    <property type="component" value="Unassembled WGS sequence"/>
</dbReference>
<proteinExistence type="predicted"/>
<protein>
    <submittedName>
        <fullName evidence="1">Uncharacterized protein</fullName>
    </submittedName>
</protein>
<comment type="caution">
    <text evidence="1">The sequence shown here is derived from an EMBL/GenBank/DDBJ whole genome shotgun (WGS) entry which is preliminary data.</text>
</comment>
<accession>A0ABV3XQQ1</accession>
<dbReference type="RefSeq" id="WP_170168822.1">
    <property type="nucleotide sequence ID" value="NZ_JBEHHI010000001.1"/>
</dbReference>
<name>A0ABV3XQQ1_9RHOB</name>
<evidence type="ECO:0000313" key="2">
    <source>
        <dbReference type="Proteomes" id="UP001560019"/>
    </source>
</evidence>
<gene>
    <name evidence="1" type="ORF">Ga0609869_001014</name>
</gene>
<dbReference type="EMBL" id="JBEHHI010000001">
    <property type="protein sequence ID" value="MEX5727661.1"/>
    <property type="molecule type" value="Genomic_DNA"/>
</dbReference>
<sequence>MHELSQATRAGIAEAPRDTTRHLVWEALSMGLFDITDSARMFEHLIDSIETHELR</sequence>
<reference evidence="1 2" key="1">
    <citation type="submission" date="2024-06" db="EMBL/GenBank/DDBJ databases">
        <title>Genome of Rhodovulum iodosum, a marine photoferrotroph.</title>
        <authorList>
            <person name="Bianchini G."/>
            <person name="Nikeleit V."/>
            <person name="Kappler A."/>
            <person name="Bryce C."/>
            <person name="Sanchez-Baracaldo P."/>
        </authorList>
    </citation>
    <scope>NUCLEOTIDE SEQUENCE [LARGE SCALE GENOMIC DNA]</scope>
    <source>
        <strain evidence="1 2">UT/N1</strain>
    </source>
</reference>
<organism evidence="1 2">
    <name type="scientific">Rhodovulum iodosum</name>
    <dbReference type="NCBI Taxonomy" id="68291"/>
    <lineage>
        <taxon>Bacteria</taxon>
        <taxon>Pseudomonadati</taxon>
        <taxon>Pseudomonadota</taxon>
        <taxon>Alphaproteobacteria</taxon>
        <taxon>Rhodobacterales</taxon>
        <taxon>Paracoccaceae</taxon>
        <taxon>Rhodovulum</taxon>
    </lineage>
</organism>
<keyword evidence="2" id="KW-1185">Reference proteome</keyword>
<evidence type="ECO:0000313" key="1">
    <source>
        <dbReference type="EMBL" id="MEX5727661.1"/>
    </source>
</evidence>